<feature type="region of interest" description="Disordered" evidence="1">
    <location>
        <begin position="1"/>
        <end position="70"/>
    </location>
</feature>
<name>A0A2Z6MD86_TRISU</name>
<reference evidence="3" key="1">
    <citation type="journal article" date="2017" name="Front. Plant Sci.">
        <title>Climate Clever Clovers: New Paradigm to Reduce the Environmental Footprint of Ruminants by Breeding Low Methanogenic Forages Utilizing Haplotype Variation.</title>
        <authorList>
            <person name="Kaur P."/>
            <person name="Appels R."/>
            <person name="Bayer P.E."/>
            <person name="Keeble-Gagnere G."/>
            <person name="Wang J."/>
            <person name="Hirakawa H."/>
            <person name="Shirasawa K."/>
            <person name="Vercoe P."/>
            <person name="Stefanova K."/>
            <person name="Durmic Z."/>
            <person name="Nichols P."/>
            <person name="Revell C."/>
            <person name="Isobe S.N."/>
            <person name="Edwards D."/>
            <person name="Erskine W."/>
        </authorList>
    </citation>
    <scope>NUCLEOTIDE SEQUENCE [LARGE SCALE GENOMIC DNA]</scope>
    <source>
        <strain evidence="3">cv. Daliak</strain>
    </source>
</reference>
<dbReference type="Proteomes" id="UP000242715">
    <property type="component" value="Unassembled WGS sequence"/>
</dbReference>
<feature type="compositionally biased region" description="Polar residues" evidence="1">
    <location>
        <begin position="1"/>
        <end position="32"/>
    </location>
</feature>
<sequence length="70" mass="7984">MASLLRQRNNLQTLSPQSPLSKQNSENSNSPLSKLHPQKQLVKTIHSPNLHKKPTVTKVMKTKKKNKKMN</sequence>
<accession>A0A2Z6MD86</accession>
<dbReference type="EMBL" id="DF973121">
    <property type="protein sequence ID" value="GAU12487.1"/>
    <property type="molecule type" value="Genomic_DNA"/>
</dbReference>
<keyword evidence="3" id="KW-1185">Reference proteome</keyword>
<protein>
    <submittedName>
        <fullName evidence="2">Uncharacterized protein</fullName>
    </submittedName>
</protein>
<gene>
    <name evidence="2" type="ORF">TSUD_230200</name>
</gene>
<dbReference type="AlphaFoldDB" id="A0A2Z6MD86"/>
<evidence type="ECO:0000256" key="1">
    <source>
        <dbReference type="SAM" id="MobiDB-lite"/>
    </source>
</evidence>
<proteinExistence type="predicted"/>
<feature type="compositionally biased region" description="Basic residues" evidence="1">
    <location>
        <begin position="49"/>
        <end position="70"/>
    </location>
</feature>
<evidence type="ECO:0000313" key="3">
    <source>
        <dbReference type="Proteomes" id="UP000242715"/>
    </source>
</evidence>
<evidence type="ECO:0000313" key="2">
    <source>
        <dbReference type="EMBL" id="GAU12487.1"/>
    </source>
</evidence>
<organism evidence="2 3">
    <name type="scientific">Trifolium subterraneum</name>
    <name type="common">Subterranean clover</name>
    <dbReference type="NCBI Taxonomy" id="3900"/>
    <lineage>
        <taxon>Eukaryota</taxon>
        <taxon>Viridiplantae</taxon>
        <taxon>Streptophyta</taxon>
        <taxon>Embryophyta</taxon>
        <taxon>Tracheophyta</taxon>
        <taxon>Spermatophyta</taxon>
        <taxon>Magnoliopsida</taxon>
        <taxon>eudicotyledons</taxon>
        <taxon>Gunneridae</taxon>
        <taxon>Pentapetalae</taxon>
        <taxon>rosids</taxon>
        <taxon>fabids</taxon>
        <taxon>Fabales</taxon>
        <taxon>Fabaceae</taxon>
        <taxon>Papilionoideae</taxon>
        <taxon>50 kb inversion clade</taxon>
        <taxon>NPAAA clade</taxon>
        <taxon>Hologalegina</taxon>
        <taxon>IRL clade</taxon>
        <taxon>Trifolieae</taxon>
        <taxon>Trifolium</taxon>
    </lineage>
</organism>